<evidence type="ECO:0000256" key="4">
    <source>
        <dbReference type="ARBA" id="ARBA00022840"/>
    </source>
</evidence>
<dbReference type="InterPro" id="IPR003593">
    <property type="entry name" value="AAA+_ATPase"/>
</dbReference>
<dbReference type="SMART" id="SM00382">
    <property type="entry name" value="AAA"/>
    <property type="match status" value="1"/>
</dbReference>
<proteinExistence type="predicted"/>
<dbReference type="OrthoDB" id="5288404at2"/>
<dbReference type="EMBL" id="RFLX01000003">
    <property type="protein sequence ID" value="RMI26110.1"/>
    <property type="molecule type" value="Genomic_DNA"/>
</dbReference>
<feature type="transmembrane region" description="Helical" evidence="7">
    <location>
        <begin position="137"/>
        <end position="154"/>
    </location>
</feature>
<keyword evidence="3" id="KW-0547">Nucleotide-binding</keyword>
<dbReference type="PROSITE" id="PS00211">
    <property type="entry name" value="ABC_TRANSPORTER_1"/>
    <property type="match status" value="1"/>
</dbReference>
<dbReference type="Gene3D" id="3.40.50.300">
    <property type="entry name" value="P-loop containing nucleotide triphosphate hydrolases"/>
    <property type="match status" value="1"/>
</dbReference>
<dbReference type="InterPro" id="IPR027417">
    <property type="entry name" value="P-loop_NTPase"/>
</dbReference>
<name>A0A3A9JHV7_9PROT</name>
<feature type="transmembrane region" description="Helical" evidence="7">
    <location>
        <begin position="239"/>
        <end position="266"/>
    </location>
</feature>
<dbReference type="GO" id="GO:0140359">
    <property type="term" value="F:ABC-type transporter activity"/>
    <property type="evidence" value="ECO:0007669"/>
    <property type="project" value="InterPro"/>
</dbReference>
<feature type="domain" description="ABC transporter" evidence="8">
    <location>
        <begin position="349"/>
        <end position="558"/>
    </location>
</feature>
<evidence type="ECO:0000256" key="2">
    <source>
        <dbReference type="ARBA" id="ARBA00022692"/>
    </source>
</evidence>
<evidence type="ECO:0000259" key="9">
    <source>
        <dbReference type="PROSITE" id="PS50929"/>
    </source>
</evidence>
<dbReference type="PANTHER" id="PTHR24221">
    <property type="entry name" value="ATP-BINDING CASSETTE SUB-FAMILY B"/>
    <property type="match status" value="1"/>
</dbReference>
<accession>A0A3A9JHV7</accession>
<dbReference type="AlphaFoldDB" id="A0A3A9JHV7"/>
<dbReference type="GO" id="GO:0005524">
    <property type="term" value="F:ATP binding"/>
    <property type="evidence" value="ECO:0007669"/>
    <property type="project" value="UniProtKB-KW"/>
</dbReference>
<dbReference type="InterPro" id="IPR036640">
    <property type="entry name" value="ABC1_TM_sf"/>
</dbReference>
<dbReference type="Proteomes" id="UP000278036">
    <property type="component" value="Unassembled WGS sequence"/>
</dbReference>
<sequence>MTATTPRLEARFPREMSRIRRAGLLQAVAGLLWIAQAALLARAVGGIAAEASADEALWPAIAIGALALLRAGLDALAARGAFRAARAILTGLRQAAAEALPGLSPFDRSRPASGSIASSMAEQAEALLPWLTRWHPARLRMSIVPPVILLVIAWTSWVAALALLLAAPLIPIFMALIGIKARDAADRQMSAMSGMNGFLLDRLRGLTTLRAFDAVDGTAGRLRGVAAQLRRRTMAVLRIAFLSSAVLELFAALGVAMVATFIGFHLLGQLPFGAWGARLDLAAGLFLLLLAPEFFQPLRDFAAAYHDRASGEAALAGLAPLLSAPAGAVLLPAKGQAAAPAPRTGAAGLAFRAVSFRHAGATAPVVEGFSLEIAPGEKVALLGPSGSGKSTLLALAAGLLRPDQGDIFFDDAFLDAQSIATARGRMAWLGAAPHFFAGSLQSNLLLGREQPAAGAMEGALRLASADEIVARRPGGLRSLMAEGGLGLSGGEARRVALARAALNPNAGLVLADEPTAHLDQHSAAAVTDGLLRLAQGKTLLVATHDPALAARMDRVVTL</sequence>
<comment type="subcellular location">
    <subcellularLocation>
        <location evidence="1">Cell membrane</location>
        <topology evidence="1">Multi-pass membrane protein</topology>
    </subcellularLocation>
</comment>
<feature type="domain" description="ABC transmembrane type-1" evidence="9">
    <location>
        <begin position="22"/>
        <end position="310"/>
    </location>
</feature>
<dbReference type="InterPro" id="IPR003439">
    <property type="entry name" value="ABC_transporter-like_ATP-bd"/>
</dbReference>
<keyword evidence="12" id="KW-1185">Reference proteome</keyword>
<evidence type="ECO:0000256" key="5">
    <source>
        <dbReference type="ARBA" id="ARBA00022989"/>
    </source>
</evidence>
<keyword evidence="2 7" id="KW-0812">Transmembrane</keyword>
<dbReference type="InterPro" id="IPR039421">
    <property type="entry name" value="Type_1_exporter"/>
</dbReference>
<keyword evidence="4" id="KW-0067">ATP-binding</keyword>
<dbReference type="InterPro" id="IPR017871">
    <property type="entry name" value="ABC_transporter-like_CS"/>
</dbReference>
<evidence type="ECO:0000256" key="6">
    <source>
        <dbReference type="ARBA" id="ARBA00023136"/>
    </source>
</evidence>
<protein>
    <submittedName>
        <fullName evidence="10">Thiol reductant ABC exporter subunit CydD</fullName>
    </submittedName>
</protein>
<evidence type="ECO:0000313" key="12">
    <source>
        <dbReference type="Proteomes" id="UP000274097"/>
    </source>
</evidence>
<comment type="caution">
    <text evidence="10">The sequence shown here is derived from an EMBL/GenBank/DDBJ whole genome shotgun (WGS) entry which is preliminary data.</text>
</comment>
<dbReference type="EMBL" id="RAQU01000100">
    <property type="protein sequence ID" value="RKK03184.1"/>
    <property type="molecule type" value="Genomic_DNA"/>
</dbReference>
<evidence type="ECO:0000313" key="13">
    <source>
        <dbReference type="Proteomes" id="UP000278036"/>
    </source>
</evidence>
<evidence type="ECO:0000313" key="10">
    <source>
        <dbReference type="EMBL" id="RKK03184.1"/>
    </source>
</evidence>
<dbReference type="GO" id="GO:0016887">
    <property type="term" value="F:ATP hydrolysis activity"/>
    <property type="evidence" value="ECO:0007669"/>
    <property type="project" value="InterPro"/>
</dbReference>
<dbReference type="Pfam" id="PF00664">
    <property type="entry name" value="ABC_membrane"/>
    <property type="match status" value="1"/>
</dbReference>
<keyword evidence="6 7" id="KW-0472">Membrane</keyword>
<dbReference type="SUPFAM" id="SSF90123">
    <property type="entry name" value="ABC transporter transmembrane region"/>
    <property type="match status" value="1"/>
</dbReference>
<feature type="transmembrane region" description="Helical" evidence="7">
    <location>
        <begin position="56"/>
        <end position="73"/>
    </location>
</feature>
<dbReference type="GO" id="GO:0042883">
    <property type="term" value="P:cysteine transport"/>
    <property type="evidence" value="ECO:0007669"/>
    <property type="project" value="InterPro"/>
</dbReference>
<dbReference type="PROSITE" id="PS50893">
    <property type="entry name" value="ABC_TRANSPORTER_2"/>
    <property type="match status" value="1"/>
</dbReference>
<dbReference type="PANTHER" id="PTHR24221:SF590">
    <property type="entry name" value="COMPONENT LINKED WITH THE ASSEMBLY OF CYTOCHROME' TRANSPORT TRANSMEMBRANE ATP-BINDING PROTEIN ABC TRANSPORTER CYDD-RELATED"/>
    <property type="match status" value="1"/>
</dbReference>
<dbReference type="InterPro" id="IPR014216">
    <property type="entry name" value="ABC_transptr_CydD"/>
</dbReference>
<evidence type="ECO:0000256" key="3">
    <source>
        <dbReference type="ARBA" id="ARBA00022741"/>
    </source>
</evidence>
<dbReference type="InParanoid" id="A0A3A9JHV7"/>
<dbReference type="InterPro" id="IPR011527">
    <property type="entry name" value="ABC1_TM_dom"/>
</dbReference>
<organism evidence="10 13">
    <name type="scientific">Teichococcus wenyumeiae</name>
    <dbReference type="NCBI Taxonomy" id="2478470"/>
    <lineage>
        <taxon>Bacteria</taxon>
        <taxon>Pseudomonadati</taxon>
        <taxon>Pseudomonadota</taxon>
        <taxon>Alphaproteobacteria</taxon>
        <taxon>Acetobacterales</taxon>
        <taxon>Roseomonadaceae</taxon>
        <taxon>Roseomonas</taxon>
    </lineage>
</organism>
<gene>
    <name evidence="10" type="primary">cydD</name>
    <name evidence="10" type="ORF">D6Z83_15930</name>
    <name evidence="11" type="ORF">EBE87_06950</name>
</gene>
<keyword evidence="5 7" id="KW-1133">Transmembrane helix</keyword>
<evidence type="ECO:0000256" key="7">
    <source>
        <dbReference type="SAM" id="Phobius"/>
    </source>
</evidence>
<dbReference type="Pfam" id="PF00005">
    <property type="entry name" value="ABC_tran"/>
    <property type="match status" value="1"/>
</dbReference>
<reference evidence="10 13" key="1">
    <citation type="submission" date="2018-09" db="EMBL/GenBank/DDBJ databases">
        <title>Roseomonas sp. nov., isolated from feces of Tibetan antelopes in the Qinghai-Tibet plateau, China.</title>
        <authorList>
            <person name="Tian Z."/>
        </authorList>
    </citation>
    <scope>NUCLEOTIDE SEQUENCE [LARGE SCALE GENOMIC DNA]</scope>
    <source>
        <strain evidence="11 12">Z23</strain>
        <strain evidence="10 13">Z24</strain>
    </source>
</reference>
<dbReference type="CDD" id="cd18584">
    <property type="entry name" value="ABC_6TM_AarD_CydD"/>
    <property type="match status" value="1"/>
</dbReference>
<dbReference type="PROSITE" id="PS50929">
    <property type="entry name" value="ABC_TM1F"/>
    <property type="match status" value="1"/>
</dbReference>
<dbReference type="NCBIfam" id="TIGR02857">
    <property type="entry name" value="CydD"/>
    <property type="match status" value="1"/>
</dbReference>
<dbReference type="GO" id="GO:0005886">
    <property type="term" value="C:plasma membrane"/>
    <property type="evidence" value="ECO:0007669"/>
    <property type="project" value="UniProtKB-SubCell"/>
</dbReference>
<feature type="transmembrane region" description="Helical" evidence="7">
    <location>
        <begin position="160"/>
        <end position="179"/>
    </location>
</feature>
<dbReference type="SUPFAM" id="SSF52540">
    <property type="entry name" value="P-loop containing nucleoside triphosphate hydrolases"/>
    <property type="match status" value="1"/>
</dbReference>
<evidence type="ECO:0000256" key="1">
    <source>
        <dbReference type="ARBA" id="ARBA00004651"/>
    </source>
</evidence>
<dbReference type="Proteomes" id="UP000274097">
    <property type="component" value="Unassembled WGS sequence"/>
</dbReference>
<dbReference type="Gene3D" id="1.20.1560.10">
    <property type="entry name" value="ABC transporter type 1, transmembrane domain"/>
    <property type="match status" value="1"/>
</dbReference>
<dbReference type="RefSeq" id="WP_120639272.1">
    <property type="nucleotide sequence ID" value="NZ_RAQU01000100.1"/>
</dbReference>
<evidence type="ECO:0000313" key="11">
    <source>
        <dbReference type="EMBL" id="RMI26110.1"/>
    </source>
</evidence>
<evidence type="ECO:0000259" key="8">
    <source>
        <dbReference type="PROSITE" id="PS50893"/>
    </source>
</evidence>